<keyword evidence="1" id="KW-0175">Coiled coil</keyword>
<evidence type="ECO:0000313" key="3">
    <source>
        <dbReference type="Proteomes" id="UP000253689"/>
    </source>
</evidence>
<dbReference type="AlphaFoldDB" id="A0A345DLE7"/>
<feature type="coiled-coil region" evidence="1">
    <location>
        <begin position="9"/>
        <end position="43"/>
    </location>
</feature>
<organism evidence="2 3">
    <name type="scientific">Spiroplasma phoeniceum P40</name>
    <dbReference type="NCBI Taxonomy" id="1276259"/>
    <lineage>
        <taxon>Bacteria</taxon>
        <taxon>Bacillati</taxon>
        <taxon>Mycoplasmatota</taxon>
        <taxon>Mollicutes</taxon>
        <taxon>Entomoplasmatales</taxon>
        <taxon>Spiroplasmataceae</taxon>
        <taxon>Spiroplasma</taxon>
    </lineage>
</organism>
<proteinExistence type="predicted"/>
<dbReference type="RefSeq" id="WP_114564069.1">
    <property type="nucleotide sequence ID" value="NZ_CP031088.1"/>
</dbReference>
<evidence type="ECO:0000256" key="1">
    <source>
        <dbReference type="SAM" id="Coils"/>
    </source>
</evidence>
<keyword evidence="3" id="KW-1185">Reference proteome</keyword>
<dbReference type="KEGG" id="sphh:SDAV_0019"/>
<protein>
    <submittedName>
        <fullName evidence="2">Uncharacterized protein</fullName>
    </submittedName>
</protein>
<gene>
    <name evidence="2" type="ORF">SDAV_0019</name>
</gene>
<sequence length="99" mass="12181">MNITEWIKYEKLEKENEALNSKIRTLKEENEALKKELAELKQQQLYKEDFKEFYYCINCVDKLSFDRCRNCDWKRIIDLKDNSKYNKLLSKDVKYEKVK</sequence>
<accession>A0A345DLE7</accession>
<dbReference type="Proteomes" id="UP000253689">
    <property type="component" value="Chromosome"/>
</dbReference>
<dbReference type="EMBL" id="CP031088">
    <property type="protein sequence ID" value="AXF95035.1"/>
    <property type="molecule type" value="Genomic_DNA"/>
</dbReference>
<name>A0A345DLE7_9MOLU</name>
<evidence type="ECO:0000313" key="2">
    <source>
        <dbReference type="EMBL" id="AXF95035.1"/>
    </source>
</evidence>
<reference evidence="3" key="1">
    <citation type="submission" date="2018-07" db="EMBL/GenBank/DDBJ databases">
        <title>Complete Genome Sequence of Spiroplasma phoeniceum.</title>
        <authorList>
            <person name="Davis R.E."/>
            <person name="Shao J.Y."/>
            <person name="Zhao Y."/>
            <person name="Silver A."/>
            <person name="Stump z."/>
            <person name="Gasparich G."/>
        </authorList>
    </citation>
    <scope>NUCLEOTIDE SEQUENCE [LARGE SCALE GENOMIC DNA]</scope>
    <source>
        <strain evidence="3">P40</strain>
    </source>
</reference>